<feature type="region of interest" description="Disordered" evidence="2">
    <location>
        <begin position="1"/>
        <end position="52"/>
    </location>
</feature>
<accession>G4TY88</accession>
<protein>
    <recommendedName>
        <fullName evidence="7">Complexed with Cdc5 protein Cwf19</fullName>
    </recommendedName>
</protein>
<dbReference type="FunCoup" id="G4TY88">
    <property type="interactions" value="100"/>
</dbReference>
<dbReference type="OrthoDB" id="2113965at2759"/>
<evidence type="ECO:0000313" key="5">
    <source>
        <dbReference type="EMBL" id="CCA76281.1"/>
    </source>
</evidence>
<feature type="region of interest" description="Disordered" evidence="2">
    <location>
        <begin position="116"/>
        <end position="206"/>
    </location>
</feature>
<dbReference type="HOGENOM" id="CLU_015540_2_0_1"/>
<sequence length="783" mass="88093">MDREKSTKRKASYHDEDHKRKKKHHKDERSSKSSKKDKHKAVTVVDDDEDGDEMWVERNIDVDGQHPVTTTIPTGASLDIVSTAMESPNDPKLPHPATTESKLQREEWMMMETSDPVLPTQTPPLHSAARGDSLTEGYGDSESSNRTPSGHVDFFSNLGTEHKRKEPKNRLNPETAPKVSSRELNPELRGETLETSNPKKIVPGGAGSQWRMMRLRRVYEQAEEEGKSVEEVALERFGTMEAFNEILEERRILDERAERKSGAKGAPGLSRGSGETRYAFYDSSGPPSRGSFRKPGESSTTLPEKAPATKRLDSLRTGSRPPTPGQGTNRTNQSTPNSFTPIPSALTPQLPSTPSVDLNKLQAKVLRAKLMGSPNAAELEQEYEEAKKRAEGFFSSEGKKLEVLPTMDGQGRLYDVGTGKADEAPKTLPGNRRKKEKPFETRDPKTGELLRYNEDDDTTTLGEMLRQEKFGAGMADQKDLDNQFAKAIMSDGKFQDDLEYLDENAERLGRKKMRSDAMRRQFAINDYAKTQKVLANCVHCYGEDDSPPKAAVIAMGTRCYLACTTNQELVPGHCHIVPIQHHLSTLEGDDDLWDEIKNFMKCLIRMFDAEDRGAVFYETVISLRWQKHTYIECVPVSYNHFEQLPGYFRESILMSETEWSQHKKLIDFSARPGGFRRAMVPNLPYFMVQFDYKGEKGYGHVIEGVGDAAGGGDADGAVDEGEKGGGEFPKWFAAEIIGNILDLEPRLWRKPRWIDRGQNQSRIAAFRKKFDAYDWTKMLRGGQ</sequence>
<evidence type="ECO:0000256" key="2">
    <source>
        <dbReference type="SAM" id="MobiDB-lite"/>
    </source>
</evidence>
<dbReference type="InterPro" id="IPR036265">
    <property type="entry name" value="HIT-like_sf"/>
</dbReference>
<evidence type="ECO:0000259" key="4">
    <source>
        <dbReference type="Pfam" id="PF04677"/>
    </source>
</evidence>
<dbReference type="PANTHER" id="PTHR12072:SF5">
    <property type="entry name" value="CWF19-LIKE PROTEIN 2"/>
    <property type="match status" value="1"/>
</dbReference>
<evidence type="ECO:0000256" key="1">
    <source>
        <dbReference type="ARBA" id="ARBA00006795"/>
    </source>
</evidence>
<feature type="domain" description="Cwf19-like C-terminal" evidence="4">
    <location>
        <begin position="526"/>
        <end position="649"/>
    </location>
</feature>
<dbReference type="OMA" id="FMKCLTR"/>
<dbReference type="Proteomes" id="UP000007148">
    <property type="component" value="Unassembled WGS sequence"/>
</dbReference>
<dbReference type="GO" id="GO:0071014">
    <property type="term" value="C:post-mRNA release spliceosomal complex"/>
    <property type="evidence" value="ECO:0007669"/>
    <property type="project" value="TreeGrafter"/>
</dbReference>
<dbReference type="STRING" id="1109443.G4TY88"/>
<reference evidence="5 6" key="1">
    <citation type="journal article" date="2011" name="PLoS Pathog.">
        <title>Endophytic Life Strategies Decoded by Genome and Transcriptome Analyses of the Mutualistic Root Symbiont Piriformospora indica.</title>
        <authorList>
            <person name="Zuccaro A."/>
            <person name="Lahrmann U."/>
            <person name="Guldener U."/>
            <person name="Langen G."/>
            <person name="Pfiffi S."/>
            <person name="Biedenkopf D."/>
            <person name="Wong P."/>
            <person name="Samans B."/>
            <person name="Grimm C."/>
            <person name="Basiewicz M."/>
            <person name="Murat C."/>
            <person name="Martin F."/>
            <person name="Kogel K.H."/>
        </authorList>
    </citation>
    <scope>NUCLEOTIDE SEQUENCE [LARGE SCALE GENOMIC DNA]</scope>
    <source>
        <strain evidence="5 6">DSM 11827</strain>
    </source>
</reference>
<dbReference type="PANTHER" id="PTHR12072">
    <property type="entry name" value="CWF19, CELL CYCLE CONTROL PROTEIN"/>
    <property type="match status" value="1"/>
</dbReference>
<organism evidence="5 6">
    <name type="scientific">Serendipita indica (strain DSM 11827)</name>
    <name type="common">Root endophyte fungus</name>
    <name type="synonym">Piriformospora indica</name>
    <dbReference type="NCBI Taxonomy" id="1109443"/>
    <lineage>
        <taxon>Eukaryota</taxon>
        <taxon>Fungi</taxon>
        <taxon>Dikarya</taxon>
        <taxon>Basidiomycota</taxon>
        <taxon>Agaricomycotina</taxon>
        <taxon>Agaricomycetes</taxon>
        <taxon>Sebacinales</taxon>
        <taxon>Serendipitaceae</taxon>
        <taxon>Serendipita</taxon>
    </lineage>
</organism>
<feature type="compositionally biased region" description="Basic and acidic residues" evidence="2">
    <location>
        <begin position="180"/>
        <end position="192"/>
    </location>
</feature>
<evidence type="ECO:0008006" key="7">
    <source>
        <dbReference type="Google" id="ProtNLM"/>
    </source>
</evidence>
<proteinExistence type="inferred from homology"/>
<comment type="caution">
    <text evidence="5">The sequence shown here is derived from an EMBL/GenBank/DDBJ whole genome shotgun (WGS) entry which is preliminary data.</text>
</comment>
<dbReference type="InterPro" id="IPR006767">
    <property type="entry name" value="Cwf19-like_C_dom-2"/>
</dbReference>
<keyword evidence="6" id="KW-1185">Reference proteome</keyword>
<feature type="compositionally biased region" description="Polar residues" evidence="2">
    <location>
        <begin position="325"/>
        <end position="355"/>
    </location>
</feature>
<feature type="compositionally biased region" description="Basic and acidic residues" evidence="2">
    <location>
        <begin position="160"/>
        <end position="171"/>
    </location>
</feature>
<feature type="domain" description="Cwf19-like protein C-terminal" evidence="3">
    <location>
        <begin position="658"/>
        <end position="776"/>
    </location>
</feature>
<dbReference type="GO" id="GO:0000398">
    <property type="term" value="P:mRNA splicing, via spliceosome"/>
    <property type="evidence" value="ECO:0007669"/>
    <property type="project" value="TreeGrafter"/>
</dbReference>
<dbReference type="eggNOG" id="KOG2477">
    <property type="taxonomic scope" value="Eukaryota"/>
</dbReference>
<comment type="similarity">
    <text evidence="1">Belongs to the CWF19 family.</text>
</comment>
<dbReference type="EMBL" id="CAFZ01000679">
    <property type="protein sequence ID" value="CCA76281.1"/>
    <property type="molecule type" value="Genomic_DNA"/>
</dbReference>
<evidence type="ECO:0000313" key="6">
    <source>
        <dbReference type="Proteomes" id="UP000007148"/>
    </source>
</evidence>
<dbReference type="Pfam" id="PF04676">
    <property type="entry name" value="CwfJ_C_2"/>
    <property type="match status" value="1"/>
</dbReference>
<name>G4TY88_SERID</name>
<dbReference type="InParanoid" id="G4TY88"/>
<gene>
    <name evidence="5" type="ORF">PIIN_10276</name>
</gene>
<dbReference type="SUPFAM" id="SSF54197">
    <property type="entry name" value="HIT-like"/>
    <property type="match status" value="1"/>
</dbReference>
<dbReference type="InterPro" id="IPR006768">
    <property type="entry name" value="Cwf19-like_C_dom-1"/>
</dbReference>
<feature type="compositionally biased region" description="Basic residues" evidence="2">
    <location>
        <begin position="19"/>
        <end position="41"/>
    </location>
</feature>
<evidence type="ECO:0000259" key="3">
    <source>
        <dbReference type="Pfam" id="PF04676"/>
    </source>
</evidence>
<feature type="compositionally biased region" description="Basic residues" evidence="2">
    <location>
        <begin position="1"/>
        <end position="11"/>
    </location>
</feature>
<dbReference type="Pfam" id="PF04677">
    <property type="entry name" value="CwfJ_C_1"/>
    <property type="match status" value="1"/>
</dbReference>
<dbReference type="AlphaFoldDB" id="G4TY88"/>
<feature type="region of interest" description="Disordered" evidence="2">
    <location>
        <begin position="255"/>
        <end position="355"/>
    </location>
</feature>
<dbReference type="InterPro" id="IPR040194">
    <property type="entry name" value="Cwf19-like"/>
</dbReference>
<feature type="region of interest" description="Disordered" evidence="2">
    <location>
        <begin position="412"/>
        <end position="442"/>
    </location>
</feature>